<comment type="pathway">
    <text evidence="4">Cofactor biosynthesis; tetrahydrofolylpolyglutamate biosynthesis.</text>
</comment>
<dbReference type="RefSeq" id="WP_124947594.1">
    <property type="nucleotide sequence ID" value="NZ_BHVT01000073.1"/>
</dbReference>
<evidence type="ECO:0000256" key="5">
    <source>
        <dbReference type="ARBA" id="ARBA00008276"/>
    </source>
</evidence>
<evidence type="ECO:0000256" key="10">
    <source>
        <dbReference type="ARBA" id="ARBA00022598"/>
    </source>
</evidence>
<keyword evidence="13 23" id="KW-0067">ATP-binding</keyword>
<name>A0A4R3YEH3_9PROT</name>
<dbReference type="PANTHER" id="PTHR11136:SF0">
    <property type="entry name" value="DIHYDROFOLATE SYNTHETASE-RELATED"/>
    <property type="match status" value="1"/>
</dbReference>
<dbReference type="InterPro" id="IPR001645">
    <property type="entry name" value="Folylpolyglutamate_synth"/>
</dbReference>
<dbReference type="OrthoDB" id="9809356at2"/>
<dbReference type="PIRSF" id="PIRSF001563">
    <property type="entry name" value="Folylpolyglu_synth"/>
    <property type="match status" value="1"/>
</dbReference>
<dbReference type="AlphaFoldDB" id="A0A4R3YEH3"/>
<keyword evidence="10 23" id="KW-0436">Ligase</keyword>
<accession>A0A4R3YEH3</accession>
<evidence type="ECO:0000256" key="15">
    <source>
        <dbReference type="ARBA" id="ARBA00022909"/>
    </source>
</evidence>
<dbReference type="UniPathway" id="UPA00077">
    <property type="reaction ID" value="UER00157"/>
</dbReference>
<dbReference type="Pfam" id="PF08245">
    <property type="entry name" value="Mur_ligase_M"/>
    <property type="match status" value="1"/>
</dbReference>
<evidence type="ECO:0000256" key="3">
    <source>
        <dbReference type="ARBA" id="ARBA00004799"/>
    </source>
</evidence>
<dbReference type="GO" id="GO:0046656">
    <property type="term" value="P:folic acid biosynthetic process"/>
    <property type="evidence" value="ECO:0007669"/>
    <property type="project" value="UniProtKB-KW"/>
</dbReference>
<evidence type="ECO:0000256" key="1">
    <source>
        <dbReference type="ARBA" id="ARBA00001946"/>
    </source>
</evidence>
<comment type="similarity">
    <text evidence="5 23">Belongs to the folylpolyglutamate synthase family.</text>
</comment>
<evidence type="ECO:0000256" key="21">
    <source>
        <dbReference type="ARBA" id="ARBA00049035"/>
    </source>
</evidence>
<comment type="catalytic activity">
    <reaction evidence="19">
        <text>(6S)-5,6,7,8-tetrahydrofolyl-(gamma-L-Glu)(n) + L-glutamate + ATP = (6S)-5,6,7,8-tetrahydrofolyl-(gamma-L-Glu)(n+1) + ADP + phosphate + H(+)</text>
        <dbReference type="Rhea" id="RHEA:10580"/>
        <dbReference type="Rhea" id="RHEA-COMP:14738"/>
        <dbReference type="Rhea" id="RHEA-COMP:14740"/>
        <dbReference type="ChEBI" id="CHEBI:15378"/>
        <dbReference type="ChEBI" id="CHEBI:29985"/>
        <dbReference type="ChEBI" id="CHEBI:30616"/>
        <dbReference type="ChEBI" id="CHEBI:43474"/>
        <dbReference type="ChEBI" id="CHEBI:141005"/>
        <dbReference type="ChEBI" id="CHEBI:456216"/>
        <dbReference type="EC" id="6.3.2.17"/>
    </reaction>
</comment>
<comment type="subunit">
    <text evidence="6">Monomer.</text>
</comment>
<evidence type="ECO:0000256" key="23">
    <source>
        <dbReference type="PIRNR" id="PIRNR001563"/>
    </source>
</evidence>
<comment type="catalytic activity">
    <reaction evidence="20">
        <text>10-formyltetrahydrofolyl-(gamma-L-Glu)(n) + L-glutamate + ATP = 10-formyltetrahydrofolyl-(gamma-L-Glu)(n+1) + ADP + phosphate + H(+)</text>
        <dbReference type="Rhea" id="RHEA:51904"/>
        <dbReference type="Rhea" id="RHEA-COMP:13088"/>
        <dbReference type="Rhea" id="RHEA-COMP:14300"/>
        <dbReference type="ChEBI" id="CHEBI:15378"/>
        <dbReference type="ChEBI" id="CHEBI:29985"/>
        <dbReference type="ChEBI" id="CHEBI:30616"/>
        <dbReference type="ChEBI" id="CHEBI:43474"/>
        <dbReference type="ChEBI" id="CHEBI:134413"/>
        <dbReference type="ChEBI" id="CHEBI:456216"/>
        <dbReference type="EC" id="6.3.2.17"/>
    </reaction>
</comment>
<feature type="domain" description="Mur ligase C-terminal" evidence="24">
    <location>
        <begin position="288"/>
        <end position="410"/>
    </location>
</feature>
<evidence type="ECO:0000256" key="12">
    <source>
        <dbReference type="ARBA" id="ARBA00022741"/>
    </source>
</evidence>
<evidence type="ECO:0000256" key="8">
    <source>
        <dbReference type="ARBA" id="ARBA00013025"/>
    </source>
</evidence>
<evidence type="ECO:0000256" key="2">
    <source>
        <dbReference type="ARBA" id="ARBA00002714"/>
    </source>
</evidence>
<dbReference type="SUPFAM" id="SSF53623">
    <property type="entry name" value="MurD-like peptide ligases, catalytic domain"/>
    <property type="match status" value="1"/>
</dbReference>
<dbReference type="InterPro" id="IPR013221">
    <property type="entry name" value="Mur_ligase_cen"/>
</dbReference>
<evidence type="ECO:0000256" key="11">
    <source>
        <dbReference type="ARBA" id="ARBA00022723"/>
    </source>
</evidence>
<comment type="catalytic activity">
    <reaction evidence="21">
        <text>(6R)-5,10-methylenetetrahydrofolyl-(gamma-L-Glu)(n) + L-glutamate + ATP = (6R)-5,10-methylenetetrahydrofolyl-(gamma-L-Glu)(n+1) + ADP + phosphate + H(+)</text>
        <dbReference type="Rhea" id="RHEA:51912"/>
        <dbReference type="Rhea" id="RHEA-COMP:13257"/>
        <dbReference type="Rhea" id="RHEA-COMP:13258"/>
        <dbReference type="ChEBI" id="CHEBI:15378"/>
        <dbReference type="ChEBI" id="CHEBI:29985"/>
        <dbReference type="ChEBI" id="CHEBI:30616"/>
        <dbReference type="ChEBI" id="CHEBI:43474"/>
        <dbReference type="ChEBI" id="CHEBI:136572"/>
        <dbReference type="ChEBI" id="CHEBI:456216"/>
        <dbReference type="EC" id="6.3.2.17"/>
    </reaction>
</comment>
<dbReference type="NCBIfam" id="NF008101">
    <property type="entry name" value="PRK10846.1"/>
    <property type="match status" value="1"/>
</dbReference>
<dbReference type="GO" id="GO:0046872">
    <property type="term" value="F:metal ion binding"/>
    <property type="evidence" value="ECO:0007669"/>
    <property type="project" value="UniProtKB-KW"/>
</dbReference>
<feature type="domain" description="Mur ligase central" evidence="25">
    <location>
        <begin position="48"/>
        <end position="189"/>
    </location>
</feature>
<comment type="function">
    <text evidence="2">Functions in two distinct reactions of the de novo folate biosynthetic pathway. Catalyzes the addition of a glutamate residue to dihydropteroate (7,8-dihydropteroate or H2Pte) to form dihydrofolate (7,8-dihydrofolate monoglutamate or H2Pte-Glu). Also catalyzes successive additions of L-glutamate to tetrahydrofolate or 10-formyltetrahydrofolate or 5,10-methylenetetrahydrofolate, leading to folylpolyglutamate derivatives.</text>
</comment>
<comment type="cofactor">
    <cofactor evidence="1">
        <name>Mg(2+)</name>
        <dbReference type="ChEBI" id="CHEBI:18420"/>
    </cofactor>
</comment>
<evidence type="ECO:0000256" key="17">
    <source>
        <dbReference type="ARBA" id="ARBA00030592"/>
    </source>
</evidence>
<comment type="pathway">
    <text evidence="3">Cofactor biosynthesis; tetrahydrofolate biosynthesis; 7,8-dihydrofolate from 2-amino-4-hydroxy-6-hydroxymethyl-7,8-dihydropteridine diphosphate and 4-aminobenzoate: step 2/2.</text>
</comment>
<gene>
    <name evidence="26" type="ORF">EDC63_101443</name>
</gene>
<dbReference type="FunFam" id="3.40.1190.10:FF:000004">
    <property type="entry name" value="Dihydrofolate synthase/folylpolyglutamate synthase"/>
    <property type="match status" value="1"/>
</dbReference>
<keyword evidence="12 23" id="KW-0547">Nucleotide-binding</keyword>
<dbReference type="Proteomes" id="UP000295367">
    <property type="component" value="Unassembled WGS sequence"/>
</dbReference>
<dbReference type="PANTHER" id="PTHR11136">
    <property type="entry name" value="FOLYLPOLYGLUTAMATE SYNTHASE-RELATED"/>
    <property type="match status" value="1"/>
</dbReference>
<dbReference type="InterPro" id="IPR004101">
    <property type="entry name" value="Mur_ligase_C"/>
</dbReference>
<dbReference type="SUPFAM" id="SSF53244">
    <property type="entry name" value="MurD-like peptide ligases, peptide-binding domain"/>
    <property type="match status" value="1"/>
</dbReference>
<dbReference type="GO" id="GO:0004326">
    <property type="term" value="F:tetrahydrofolylpolyglutamate synthase activity"/>
    <property type="evidence" value="ECO:0007669"/>
    <property type="project" value="UniProtKB-EC"/>
</dbReference>
<evidence type="ECO:0000256" key="6">
    <source>
        <dbReference type="ARBA" id="ARBA00011245"/>
    </source>
</evidence>
<dbReference type="NCBIfam" id="TIGR01499">
    <property type="entry name" value="folC"/>
    <property type="match status" value="1"/>
</dbReference>
<dbReference type="EMBL" id="SMCO01000001">
    <property type="protein sequence ID" value="TCV90470.1"/>
    <property type="molecule type" value="Genomic_DNA"/>
</dbReference>
<evidence type="ECO:0000313" key="26">
    <source>
        <dbReference type="EMBL" id="TCV90470.1"/>
    </source>
</evidence>
<dbReference type="EC" id="6.3.2.17" evidence="8"/>
<evidence type="ECO:0000259" key="24">
    <source>
        <dbReference type="Pfam" id="PF02875"/>
    </source>
</evidence>
<keyword evidence="14" id="KW-0460">Magnesium</keyword>
<dbReference type="EC" id="6.3.2.12" evidence="7"/>
<evidence type="ECO:0000256" key="18">
    <source>
        <dbReference type="ARBA" id="ARBA00032510"/>
    </source>
</evidence>
<dbReference type="Gene3D" id="3.40.1190.10">
    <property type="entry name" value="Mur-like, catalytic domain"/>
    <property type="match status" value="1"/>
</dbReference>
<keyword evidence="11" id="KW-0479">Metal-binding</keyword>
<evidence type="ECO:0000256" key="20">
    <source>
        <dbReference type="ARBA" id="ARBA00047808"/>
    </source>
</evidence>
<evidence type="ECO:0000313" key="27">
    <source>
        <dbReference type="Proteomes" id="UP000295367"/>
    </source>
</evidence>
<dbReference type="Pfam" id="PF02875">
    <property type="entry name" value="Mur_ligase_C"/>
    <property type="match status" value="1"/>
</dbReference>
<dbReference type="GO" id="GO:0046654">
    <property type="term" value="P:tetrahydrofolate biosynthetic process"/>
    <property type="evidence" value="ECO:0007669"/>
    <property type="project" value="UniProtKB-UniPathway"/>
</dbReference>
<protein>
    <recommendedName>
        <fullName evidence="9">Dihydrofolate synthase/folylpolyglutamate synthase</fullName>
        <ecNumber evidence="7">6.3.2.12</ecNumber>
        <ecNumber evidence="8">6.3.2.17</ecNumber>
    </recommendedName>
    <alternativeName>
        <fullName evidence="18">Folylpoly-gamma-glutamate synthetase-dihydrofolate synthetase</fullName>
    </alternativeName>
    <alternativeName>
        <fullName evidence="16">Folylpolyglutamate synthetase</fullName>
    </alternativeName>
    <alternativeName>
        <fullName evidence="17">Tetrahydrofolylpolyglutamate synthase</fullName>
    </alternativeName>
</protein>
<dbReference type="InterPro" id="IPR036565">
    <property type="entry name" value="Mur-like_cat_sf"/>
</dbReference>
<evidence type="ECO:0000259" key="25">
    <source>
        <dbReference type="Pfam" id="PF08245"/>
    </source>
</evidence>
<comment type="caution">
    <text evidence="26">The sequence shown here is derived from an EMBL/GenBank/DDBJ whole genome shotgun (WGS) entry which is preliminary data.</text>
</comment>
<dbReference type="GO" id="GO:0008841">
    <property type="term" value="F:dihydrofolate synthase activity"/>
    <property type="evidence" value="ECO:0007669"/>
    <property type="project" value="UniProtKB-EC"/>
</dbReference>
<dbReference type="Gene3D" id="3.90.190.20">
    <property type="entry name" value="Mur ligase, C-terminal domain"/>
    <property type="match status" value="1"/>
</dbReference>
<dbReference type="GO" id="GO:0005737">
    <property type="term" value="C:cytoplasm"/>
    <property type="evidence" value="ECO:0007669"/>
    <property type="project" value="TreeGrafter"/>
</dbReference>
<proteinExistence type="inferred from homology"/>
<keyword evidence="15" id="KW-0289">Folate biosynthesis</keyword>
<evidence type="ECO:0000256" key="22">
    <source>
        <dbReference type="ARBA" id="ARBA00049161"/>
    </source>
</evidence>
<evidence type="ECO:0000256" key="13">
    <source>
        <dbReference type="ARBA" id="ARBA00022840"/>
    </source>
</evidence>
<evidence type="ECO:0000256" key="7">
    <source>
        <dbReference type="ARBA" id="ARBA00013023"/>
    </source>
</evidence>
<organism evidence="26 27">
    <name type="scientific">Sulfurirhabdus autotrophica</name>
    <dbReference type="NCBI Taxonomy" id="1706046"/>
    <lineage>
        <taxon>Bacteria</taxon>
        <taxon>Pseudomonadati</taxon>
        <taxon>Pseudomonadota</taxon>
        <taxon>Betaproteobacteria</taxon>
        <taxon>Nitrosomonadales</taxon>
        <taxon>Sulfuricellaceae</taxon>
        <taxon>Sulfurirhabdus</taxon>
    </lineage>
</organism>
<dbReference type="GO" id="GO:0005524">
    <property type="term" value="F:ATP binding"/>
    <property type="evidence" value="ECO:0007669"/>
    <property type="project" value="UniProtKB-KW"/>
</dbReference>
<sequence>MKLEFETLPDWLSYLEQLHPKTIELGLERVEKVKREMQLEPGFPIITVSGTNGKGSTCAMLEAILSDAGFRVGCYTSPHLLRYNERVRVGREDASDAELCNAFAAVEQARNKISLTYFEFGTLAAVRHFVQQEVDVAILEVGLGGRLDAVNVFDSDCAIISSIDMDHMDYLGDTREAIGLEKAGIVRAGKPVICAEPDLPVVVEKFIGTIGARLYQIGRDFGFTQLDTQWRFDGPRGSRHALPYPVLRGKFQLANASACLTALDELKSQLPVTVNNIRNGLLDTRLSGRFQVRPGRPVVVLDVAHNPHAAKALAVNLQNMPCTGKTIAVFAMLGDKDIVGVINEVKAQVNTWLLADIKEMRGATAQHLLQVIRKEIGDVVAEEYESVGIAYRRACILASENDRIIIFGSFHTVADALRELHLT</sequence>
<keyword evidence="27" id="KW-1185">Reference proteome</keyword>
<comment type="catalytic activity">
    <reaction evidence="22">
        <text>7,8-dihydropteroate + L-glutamate + ATP = 7,8-dihydrofolate + ADP + phosphate + H(+)</text>
        <dbReference type="Rhea" id="RHEA:23584"/>
        <dbReference type="ChEBI" id="CHEBI:15378"/>
        <dbReference type="ChEBI" id="CHEBI:17839"/>
        <dbReference type="ChEBI" id="CHEBI:29985"/>
        <dbReference type="ChEBI" id="CHEBI:30616"/>
        <dbReference type="ChEBI" id="CHEBI:43474"/>
        <dbReference type="ChEBI" id="CHEBI:57451"/>
        <dbReference type="ChEBI" id="CHEBI:456216"/>
        <dbReference type="EC" id="6.3.2.12"/>
    </reaction>
</comment>
<reference evidence="26 27" key="1">
    <citation type="submission" date="2019-03" db="EMBL/GenBank/DDBJ databases">
        <title>Genomic Encyclopedia of Type Strains, Phase IV (KMG-IV): sequencing the most valuable type-strain genomes for metagenomic binning, comparative biology and taxonomic classification.</title>
        <authorList>
            <person name="Goeker M."/>
        </authorList>
    </citation>
    <scope>NUCLEOTIDE SEQUENCE [LARGE SCALE GENOMIC DNA]</scope>
    <source>
        <strain evidence="26 27">DSM 100309</strain>
    </source>
</reference>
<evidence type="ECO:0000256" key="14">
    <source>
        <dbReference type="ARBA" id="ARBA00022842"/>
    </source>
</evidence>
<evidence type="ECO:0000256" key="16">
    <source>
        <dbReference type="ARBA" id="ARBA00030048"/>
    </source>
</evidence>
<evidence type="ECO:0000256" key="9">
    <source>
        <dbReference type="ARBA" id="ARBA00019357"/>
    </source>
</evidence>
<dbReference type="InterPro" id="IPR036615">
    <property type="entry name" value="Mur_ligase_C_dom_sf"/>
</dbReference>
<evidence type="ECO:0000256" key="19">
    <source>
        <dbReference type="ARBA" id="ARBA00047493"/>
    </source>
</evidence>
<evidence type="ECO:0000256" key="4">
    <source>
        <dbReference type="ARBA" id="ARBA00005150"/>
    </source>
</evidence>